<dbReference type="Pfam" id="PF00512">
    <property type="entry name" value="HisKA"/>
    <property type="match status" value="1"/>
</dbReference>
<dbReference type="PATRIC" id="fig|1150469.3.peg.1743"/>
<dbReference type="Gene3D" id="3.30.450.20">
    <property type="entry name" value="PAS domain"/>
    <property type="match status" value="6"/>
</dbReference>
<dbReference type="SUPFAM" id="SSF47384">
    <property type="entry name" value="Homodimeric domain of signal transducing histidine kinase"/>
    <property type="match status" value="1"/>
</dbReference>
<dbReference type="InterPro" id="IPR035965">
    <property type="entry name" value="PAS-like_dom_sf"/>
</dbReference>
<dbReference type="CDD" id="cd00082">
    <property type="entry name" value="HisKA"/>
    <property type="match status" value="1"/>
</dbReference>
<feature type="transmembrane region" description="Helical" evidence="13">
    <location>
        <begin position="31"/>
        <end position="52"/>
    </location>
</feature>
<dbReference type="FunFam" id="3.30.565.10:FF:000010">
    <property type="entry name" value="Sensor histidine kinase RcsC"/>
    <property type="match status" value="1"/>
</dbReference>
<dbReference type="HOGENOM" id="CLU_269260_0_0_5"/>
<keyword evidence="3 11" id="KW-0597">Phosphoprotein</keyword>
<keyword evidence="7" id="KW-0067">ATP-binding</keyword>
<dbReference type="InterPro" id="IPR003594">
    <property type="entry name" value="HATPase_dom"/>
</dbReference>
<evidence type="ECO:0000313" key="19">
    <source>
        <dbReference type="Proteomes" id="UP000033220"/>
    </source>
</evidence>
<proteinExistence type="predicted"/>
<dbReference type="PROSITE" id="PS50109">
    <property type="entry name" value="HIS_KIN"/>
    <property type="match status" value="1"/>
</dbReference>
<evidence type="ECO:0000256" key="3">
    <source>
        <dbReference type="ARBA" id="ARBA00022553"/>
    </source>
</evidence>
<reference evidence="18 19" key="1">
    <citation type="submission" date="2012-02" db="EMBL/GenBank/DDBJ databases">
        <title>Shotgun genome sequence of Phaeospirillum photometricum DSM 122.</title>
        <authorList>
            <person name="Duquesne K."/>
            <person name="Sturgis J."/>
        </authorList>
    </citation>
    <scope>NUCLEOTIDE SEQUENCE [LARGE SCALE GENOMIC DNA]</scope>
    <source>
        <strain evidence="19">DSM122</strain>
    </source>
</reference>
<dbReference type="Pfam" id="PF08447">
    <property type="entry name" value="PAS_3"/>
    <property type="match status" value="1"/>
</dbReference>
<evidence type="ECO:0000259" key="14">
    <source>
        <dbReference type="PROSITE" id="PS50109"/>
    </source>
</evidence>
<keyword evidence="5" id="KW-0547">Nucleotide-binding</keyword>
<dbReference type="PROSITE" id="PS50112">
    <property type="entry name" value="PAS"/>
    <property type="match status" value="3"/>
</dbReference>
<dbReference type="PANTHER" id="PTHR43047">
    <property type="entry name" value="TWO-COMPONENT HISTIDINE PROTEIN KINASE"/>
    <property type="match status" value="1"/>
</dbReference>
<evidence type="ECO:0000256" key="10">
    <source>
        <dbReference type="ARBA" id="ARBA00068150"/>
    </source>
</evidence>
<dbReference type="GO" id="GO:0005524">
    <property type="term" value="F:ATP binding"/>
    <property type="evidence" value="ECO:0007669"/>
    <property type="project" value="UniProtKB-KW"/>
</dbReference>
<evidence type="ECO:0000256" key="12">
    <source>
        <dbReference type="SAM" id="MobiDB-lite"/>
    </source>
</evidence>
<dbReference type="InterPro" id="IPR003661">
    <property type="entry name" value="HisK_dim/P_dom"/>
</dbReference>
<evidence type="ECO:0000256" key="1">
    <source>
        <dbReference type="ARBA" id="ARBA00000085"/>
    </source>
</evidence>
<dbReference type="CDD" id="cd17546">
    <property type="entry name" value="REC_hyHK_CKI1_RcsC-like"/>
    <property type="match status" value="1"/>
</dbReference>
<feature type="domain" description="Histidine kinase" evidence="14">
    <location>
        <begin position="895"/>
        <end position="1116"/>
    </location>
</feature>
<evidence type="ECO:0000259" key="15">
    <source>
        <dbReference type="PROSITE" id="PS50110"/>
    </source>
</evidence>
<evidence type="ECO:0000256" key="13">
    <source>
        <dbReference type="SAM" id="Phobius"/>
    </source>
</evidence>
<comment type="subunit">
    <text evidence="9">At low DSF concentrations, interacts with RpfF.</text>
</comment>
<dbReference type="FunFam" id="1.10.287.130:FF:000002">
    <property type="entry name" value="Two-component osmosensing histidine kinase"/>
    <property type="match status" value="1"/>
</dbReference>
<feature type="domain" description="PAS" evidence="16">
    <location>
        <begin position="470"/>
        <end position="540"/>
    </location>
</feature>
<dbReference type="CDD" id="cd18773">
    <property type="entry name" value="PDC1_HK_sensor"/>
    <property type="match status" value="1"/>
</dbReference>
<feature type="domain" description="PAS" evidence="16">
    <location>
        <begin position="749"/>
        <end position="821"/>
    </location>
</feature>
<keyword evidence="19" id="KW-1185">Reference proteome</keyword>
<evidence type="ECO:0000256" key="8">
    <source>
        <dbReference type="ARBA" id="ARBA00023012"/>
    </source>
</evidence>
<evidence type="ECO:0000256" key="9">
    <source>
        <dbReference type="ARBA" id="ARBA00064003"/>
    </source>
</evidence>
<feature type="modified residue" description="4-aspartylphosphate" evidence="11">
    <location>
        <position position="1193"/>
    </location>
</feature>
<feature type="domain" description="PAC" evidence="17">
    <location>
        <begin position="668"/>
        <end position="720"/>
    </location>
</feature>
<dbReference type="InterPro" id="IPR036097">
    <property type="entry name" value="HisK_dim/P_sf"/>
</dbReference>
<evidence type="ECO:0000256" key="4">
    <source>
        <dbReference type="ARBA" id="ARBA00022679"/>
    </source>
</evidence>
<dbReference type="InterPro" id="IPR000014">
    <property type="entry name" value="PAS"/>
</dbReference>
<dbReference type="CDD" id="cd00130">
    <property type="entry name" value="PAS"/>
    <property type="match status" value="4"/>
</dbReference>
<dbReference type="eggNOG" id="COG5002">
    <property type="taxonomic scope" value="Bacteria"/>
</dbReference>
<dbReference type="PRINTS" id="PR00344">
    <property type="entry name" value="BCTRLSENSOR"/>
</dbReference>
<dbReference type="EC" id="2.7.13.3" evidence="2"/>
<dbReference type="Gene3D" id="3.30.565.10">
    <property type="entry name" value="Histidine kinase-like ATPase, C-terminal domain"/>
    <property type="match status" value="1"/>
</dbReference>
<dbReference type="Proteomes" id="UP000033220">
    <property type="component" value="Chromosome DSM 122"/>
</dbReference>
<dbReference type="Pfam" id="PF02518">
    <property type="entry name" value="HATPase_c"/>
    <property type="match status" value="1"/>
</dbReference>
<evidence type="ECO:0000313" key="18">
    <source>
        <dbReference type="EMBL" id="CCG08172.1"/>
    </source>
</evidence>
<evidence type="ECO:0000256" key="11">
    <source>
        <dbReference type="PROSITE-ProRule" id="PRU00169"/>
    </source>
</evidence>
<dbReference type="InterPro" id="IPR000700">
    <property type="entry name" value="PAS-assoc_C"/>
</dbReference>
<dbReference type="PANTHER" id="PTHR43047:SF72">
    <property type="entry name" value="OSMOSENSING HISTIDINE PROTEIN KINASE SLN1"/>
    <property type="match status" value="1"/>
</dbReference>
<dbReference type="NCBIfam" id="TIGR00229">
    <property type="entry name" value="sensory_box"/>
    <property type="match status" value="4"/>
</dbReference>
<keyword evidence="6" id="KW-0418">Kinase</keyword>
<protein>
    <recommendedName>
        <fullName evidence="10">Sensory/regulatory protein RpfC</fullName>
        <ecNumber evidence="2">2.7.13.3</ecNumber>
    </recommendedName>
</protein>
<dbReference type="Gene3D" id="3.40.50.2300">
    <property type="match status" value="1"/>
</dbReference>
<evidence type="ECO:0000259" key="17">
    <source>
        <dbReference type="PROSITE" id="PS50113"/>
    </source>
</evidence>
<evidence type="ECO:0000256" key="6">
    <source>
        <dbReference type="ARBA" id="ARBA00022777"/>
    </source>
</evidence>
<feature type="region of interest" description="Disordered" evidence="12">
    <location>
        <begin position="1"/>
        <end position="25"/>
    </location>
</feature>
<dbReference type="Pfam" id="PF00072">
    <property type="entry name" value="Response_reg"/>
    <property type="match status" value="1"/>
</dbReference>
<dbReference type="PROSITE" id="PS50113">
    <property type="entry name" value="PAC"/>
    <property type="match status" value="3"/>
</dbReference>
<dbReference type="Gene3D" id="1.10.287.130">
    <property type="match status" value="1"/>
</dbReference>
<dbReference type="SMART" id="SM00091">
    <property type="entry name" value="PAS"/>
    <property type="match status" value="4"/>
</dbReference>
<name>H6SJK7_PARPM</name>
<keyword evidence="13" id="KW-0812">Transmembrane</keyword>
<keyword evidence="8" id="KW-0902">Two-component regulatory system</keyword>
<dbReference type="InterPro" id="IPR004358">
    <property type="entry name" value="Sig_transdc_His_kin-like_C"/>
</dbReference>
<dbReference type="Pfam" id="PF08448">
    <property type="entry name" value="PAS_4"/>
    <property type="match status" value="3"/>
</dbReference>
<dbReference type="GO" id="GO:0009927">
    <property type="term" value="F:histidine phosphotransfer kinase activity"/>
    <property type="evidence" value="ECO:0007669"/>
    <property type="project" value="TreeGrafter"/>
</dbReference>
<feature type="domain" description="PAC" evidence="17">
    <location>
        <begin position="825"/>
        <end position="877"/>
    </location>
</feature>
<dbReference type="PROSITE" id="PS50110">
    <property type="entry name" value="RESPONSE_REGULATORY"/>
    <property type="match status" value="1"/>
</dbReference>
<dbReference type="InterPro" id="IPR005467">
    <property type="entry name" value="His_kinase_dom"/>
</dbReference>
<dbReference type="InterPro" id="IPR001789">
    <property type="entry name" value="Sig_transdc_resp-reg_receiver"/>
</dbReference>
<dbReference type="CDD" id="cd16922">
    <property type="entry name" value="HATPase_EvgS-ArcB-TorS-like"/>
    <property type="match status" value="1"/>
</dbReference>
<dbReference type="InterPro" id="IPR013656">
    <property type="entry name" value="PAS_4"/>
</dbReference>
<dbReference type="Pfam" id="PF22588">
    <property type="entry name" value="dCache_1_like"/>
    <property type="match status" value="1"/>
</dbReference>
<dbReference type="EMBL" id="HE663493">
    <property type="protein sequence ID" value="CCG08172.1"/>
    <property type="molecule type" value="Genomic_DNA"/>
</dbReference>
<dbReference type="InterPro" id="IPR036890">
    <property type="entry name" value="HATPase_C_sf"/>
</dbReference>
<gene>
    <name evidence="18" type="ORF">RSPPHO_01546</name>
</gene>
<dbReference type="KEGG" id="rpm:RSPPHO_01546"/>
<dbReference type="InterPro" id="IPR013655">
    <property type="entry name" value="PAS_fold_3"/>
</dbReference>
<dbReference type="SUPFAM" id="SSF55785">
    <property type="entry name" value="PYP-like sensor domain (PAS domain)"/>
    <property type="match status" value="4"/>
</dbReference>
<evidence type="ECO:0000256" key="2">
    <source>
        <dbReference type="ARBA" id="ARBA00012438"/>
    </source>
</evidence>
<dbReference type="SMART" id="SM00086">
    <property type="entry name" value="PAC"/>
    <property type="match status" value="2"/>
</dbReference>
<keyword evidence="4 18" id="KW-0808">Transferase</keyword>
<keyword evidence="13" id="KW-0472">Membrane</keyword>
<organism evidence="18 19">
    <name type="scientific">Pararhodospirillum photometricum DSM 122</name>
    <dbReference type="NCBI Taxonomy" id="1150469"/>
    <lineage>
        <taxon>Bacteria</taxon>
        <taxon>Pseudomonadati</taxon>
        <taxon>Pseudomonadota</taxon>
        <taxon>Alphaproteobacteria</taxon>
        <taxon>Rhodospirillales</taxon>
        <taxon>Rhodospirillaceae</taxon>
        <taxon>Pararhodospirillum</taxon>
    </lineage>
</organism>
<dbReference type="SUPFAM" id="SSF55874">
    <property type="entry name" value="ATPase domain of HSP90 chaperone/DNA topoisomerase II/histidine kinase"/>
    <property type="match status" value="1"/>
</dbReference>
<evidence type="ECO:0000259" key="16">
    <source>
        <dbReference type="PROSITE" id="PS50112"/>
    </source>
</evidence>
<evidence type="ECO:0000256" key="7">
    <source>
        <dbReference type="ARBA" id="ARBA00022840"/>
    </source>
</evidence>
<dbReference type="SMART" id="SM00388">
    <property type="entry name" value="HisKA"/>
    <property type="match status" value="1"/>
</dbReference>
<dbReference type="CDD" id="cd12915">
    <property type="entry name" value="PDC2_DGC_like"/>
    <property type="match status" value="1"/>
</dbReference>
<keyword evidence="13" id="KW-1133">Transmembrane helix</keyword>
<dbReference type="InterPro" id="IPR011006">
    <property type="entry name" value="CheY-like_superfamily"/>
</dbReference>
<dbReference type="SMART" id="SM00387">
    <property type="entry name" value="HATPase_c"/>
    <property type="match status" value="1"/>
</dbReference>
<evidence type="ECO:0000256" key="5">
    <source>
        <dbReference type="ARBA" id="ARBA00022741"/>
    </source>
</evidence>
<dbReference type="GO" id="GO:0000155">
    <property type="term" value="F:phosphorelay sensor kinase activity"/>
    <property type="evidence" value="ECO:0007669"/>
    <property type="project" value="InterPro"/>
</dbReference>
<comment type="catalytic activity">
    <reaction evidence="1">
        <text>ATP + protein L-histidine = ADP + protein N-phospho-L-histidine.</text>
        <dbReference type="EC" id="2.7.13.3"/>
    </reaction>
</comment>
<accession>H6SJK7</accession>
<dbReference type="InterPro" id="IPR054327">
    <property type="entry name" value="His-kinase-like_sensor"/>
</dbReference>
<dbReference type="STRING" id="1150469.RSPPHO_01546"/>
<feature type="domain" description="Response regulatory" evidence="15">
    <location>
        <begin position="1142"/>
        <end position="1215"/>
    </location>
</feature>
<feature type="domain" description="PAC" evidence="17">
    <location>
        <begin position="406"/>
        <end position="469"/>
    </location>
</feature>
<dbReference type="AlphaFoldDB" id="H6SJK7"/>
<feature type="domain" description="PAS" evidence="16">
    <location>
        <begin position="594"/>
        <end position="664"/>
    </location>
</feature>
<sequence>MDGGERDRLEGARVRDDRPDKDRKTDPAARVVVLSALALALVILGLTGAWVFDMRDDALSRARALTEGFSLTYATLTSKVMDELGGGVADLIDIMAPVVDPVTDVSLRHAMRHLRENHPLISDVVMVDTRGRVVAWTGLAPVEALPPLPEIERLLGARDLPRATVTPLFVWEPYGQQWMFAVGQAILDARGVVRGAMVVLVDQARVSALVQTVLETPLATAVLLHADGMVMVRQPPFPSVIGEFSSEVTRRFGVVVTKMTQLRASPLDGVSRIVTERRVPAYPLIVIVTVDTREALAGWLHTTVVTGGILVLLLGGGTWLTVQMLRQLRHRREAENRLTLQNALLTVQQDNSPDGVMVTDDEGRVLSWNRRFMEMWRLSEGARAGATLESVCAAMTPLLVDPEAFRAEAVVFLSASTPLDDGSEIRLRDTRVLERVVRRLTDEAGDIWGYAWFFRDVTGRKRAEQALRRSERRYRAIFESVGDGLFVLDPQGRIIDANKAAFALYGVDPSDMLGQPLVNWLDQKGRGDLASFLEAIIDIGELATESVHRNHATQAPFQAELRGMPFDFGGRPGVLIMVRDVTRRRAAEEALRRSELRLRDVTDSVGELIYEVDAFFRFTFITGRAPDQLGLAVEEVLGRSLFSLIHPEDRLRVEPLLRDLADKSVRFADVAFRVPLPEGGDSWQLLSGVPVLDTHGHWVGYRGACMDITQSRQREQALRDANEKLALQAREMADLATSLETSRQEILRVQERFDLAMRGTNDGIWDWDLRLDRLYLSPRSREILGLDEDTLGEDPARWAARIHPDDRARVRKARRDHLEGLTLQYRTVVRLRHAQGHYVWILDRGMALRDADDRPVRMVGTHSDITEMRRYEEALQAAKAQAEAANLAKSQFLAMMSHEIRTPMTGILGMGDLLLASDLTEEQRRFLRTLKRSARTLLGVLDDVLDFSKIEAGQMVLECVEFRPADVIEDVVGVFLARAVEGGLTLSAHLSPDLPEALCGDPARLRQILFNLVGNAVKFTEAGEVSVVVECDRRADGRIGLTIAVSDTGVGMDAVQRARLFNPFTQADISTTRRFGGTGLGLTICKRLLDMMGGSITVESDPGRGSRFTVHVALREGDPARVITLEPRGGPDLPGAVGPGRRILLVEDNEINRQLIITVLERGGHHVVGAGNGYEGVALATAAEPPFDLVLMDLQMPEMDGMEAARVLRRLPEPR</sequence>
<dbReference type="SUPFAM" id="SSF52172">
    <property type="entry name" value="CheY-like"/>
    <property type="match status" value="1"/>
</dbReference>
<dbReference type="InterPro" id="IPR001610">
    <property type="entry name" value="PAC"/>
</dbReference>
<dbReference type="GO" id="GO:0005886">
    <property type="term" value="C:plasma membrane"/>
    <property type="evidence" value="ECO:0007669"/>
    <property type="project" value="TreeGrafter"/>
</dbReference>